<dbReference type="SUPFAM" id="SSF51735">
    <property type="entry name" value="NAD(P)-binding Rossmann-fold domains"/>
    <property type="match status" value="1"/>
</dbReference>
<evidence type="ECO:0000256" key="7">
    <source>
        <dbReference type="ARBA" id="ARBA00023098"/>
    </source>
</evidence>
<evidence type="ECO:0000313" key="15">
    <source>
        <dbReference type="Proteomes" id="UP001432027"/>
    </source>
</evidence>
<comment type="subcellular location">
    <subcellularLocation>
        <location evidence="1">Membrane</location>
        <topology evidence="1">Multi-pass membrane protein</topology>
    </subcellularLocation>
</comment>
<keyword evidence="5 13" id="KW-1133">Transmembrane helix</keyword>
<dbReference type="Pfam" id="PF00106">
    <property type="entry name" value="adh_short"/>
    <property type="match status" value="1"/>
</dbReference>
<comment type="function">
    <text evidence="9">Catalyzes the reduction of all-trans-retinal to all-trans-retinol in the presence of NADPH.</text>
</comment>
<dbReference type="Gene3D" id="3.40.50.720">
    <property type="entry name" value="NAD(P)-binding Rossmann-like Domain"/>
    <property type="match status" value="1"/>
</dbReference>
<evidence type="ECO:0000256" key="13">
    <source>
        <dbReference type="SAM" id="Phobius"/>
    </source>
</evidence>
<dbReference type="PANTHER" id="PTHR24322:SF742">
    <property type="entry name" value="PROTEIN DHS-3"/>
    <property type="match status" value="1"/>
</dbReference>
<evidence type="ECO:0000256" key="8">
    <source>
        <dbReference type="ARBA" id="ARBA00023136"/>
    </source>
</evidence>
<dbReference type="AlphaFoldDB" id="A0AAV5TE62"/>
<evidence type="ECO:0000256" key="4">
    <source>
        <dbReference type="ARBA" id="ARBA00022857"/>
    </source>
</evidence>
<keyword evidence="6" id="KW-0560">Oxidoreductase</keyword>
<name>A0AAV5TE62_9BILA</name>
<dbReference type="InterPro" id="IPR036291">
    <property type="entry name" value="NAD(P)-bd_dom_sf"/>
</dbReference>
<feature type="non-terminal residue" evidence="14">
    <location>
        <position position="271"/>
    </location>
</feature>
<feature type="non-terminal residue" evidence="14">
    <location>
        <position position="1"/>
    </location>
</feature>
<evidence type="ECO:0000256" key="10">
    <source>
        <dbReference type="ARBA" id="ARBA00068717"/>
    </source>
</evidence>
<keyword evidence="8 13" id="KW-0472">Membrane</keyword>
<dbReference type="InterPro" id="IPR020904">
    <property type="entry name" value="Sc_DH/Rdtase_CS"/>
</dbReference>
<dbReference type="InterPro" id="IPR002347">
    <property type="entry name" value="SDR_fam"/>
</dbReference>
<dbReference type="GO" id="GO:0016020">
    <property type="term" value="C:membrane"/>
    <property type="evidence" value="ECO:0007669"/>
    <property type="project" value="UniProtKB-SubCell"/>
</dbReference>
<evidence type="ECO:0000256" key="2">
    <source>
        <dbReference type="ARBA" id="ARBA00006484"/>
    </source>
</evidence>
<feature type="transmembrane region" description="Helical" evidence="13">
    <location>
        <begin position="46"/>
        <end position="69"/>
    </location>
</feature>
<dbReference type="EMBL" id="BTSX01000004">
    <property type="protein sequence ID" value="GMS93573.1"/>
    <property type="molecule type" value="Genomic_DNA"/>
</dbReference>
<evidence type="ECO:0000256" key="5">
    <source>
        <dbReference type="ARBA" id="ARBA00022989"/>
    </source>
</evidence>
<dbReference type="PRINTS" id="PR00080">
    <property type="entry name" value="SDRFAMILY"/>
</dbReference>
<keyword evidence="3 13" id="KW-0812">Transmembrane</keyword>
<proteinExistence type="inferred from homology"/>
<evidence type="ECO:0000256" key="11">
    <source>
        <dbReference type="ARBA" id="ARBA00082544"/>
    </source>
</evidence>
<keyword evidence="4" id="KW-0521">NADP</keyword>
<dbReference type="PROSITE" id="PS00061">
    <property type="entry name" value="ADH_SHORT"/>
    <property type="match status" value="1"/>
</dbReference>
<evidence type="ECO:0000256" key="1">
    <source>
        <dbReference type="ARBA" id="ARBA00004141"/>
    </source>
</evidence>
<comment type="similarity">
    <text evidence="2 12">Belongs to the short-chain dehydrogenases/reductases (SDR) family.</text>
</comment>
<reference evidence="14" key="1">
    <citation type="submission" date="2023-10" db="EMBL/GenBank/DDBJ databases">
        <title>Genome assembly of Pristionchus species.</title>
        <authorList>
            <person name="Yoshida K."/>
            <person name="Sommer R.J."/>
        </authorList>
    </citation>
    <scope>NUCLEOTIDE SEQUENCE</scope>
    <source>
        <strain evidence="14">RS0144</strain>
    </source>
</reference>
<dbReference type="PRINTS" id="PR00081">
    <property type="entry name" value="GDHRDH"/>
</dbReference>
<dbReference type="GO" id="GO:0005811">
    <property type="term" value="C:lipid droplet"/>
    <property type="evidence" value="ECO:0007669"/>
    <property type="project" value="TreeGrafter"/>
</dbReference>
<keyword evidence="15" id="KW-1185">Reference proteome</keyword>
<sequence>SAENRERSCLNHPTLNLMIRVTITLPYPLPSIIAAVLKMHEYLEDFINIVVTLLQVTAMILWGSIKALLPIGVLPRKSVDRQICLITGAGSGLGRMMAIEFAKLGCTLVLWDVNEKGNEETKIMLGKSGVKVYTYTLDLSKKEQINATAERVKKEVGEVDILINNAGIVTGKKIFECPDELMEKTMAVNTNALLFTGKNFVKSMIERNNGHVVTIASLAGKGGTAGLVDYCASKHGAVGFHESLSAELRKLKANGVKTTVICPYYINTGMF</sequence>
<dbReference type="CDD" id="cd05339">
    <property type="entry name" value="17beta-HSDXI-like_SDR_c"/>
    <property type="match status" value="1"/>
</dbReference>
<gene>
    <name evidence="14" type="ORF">PENTCL1PPCAC_15748</name>
</gene>
<comment type="caution">
    <text evidence="14">The sequence shown here is derived from an EMBL/GenBank/DDBJ whole genome shotgun (WGS) entry which is preliminary data.</text>
</comment>
<accession>A0AAV5TE62</accession>
<protein>
    <recommendedName>
        <fullName evidence="10">Short-chain dehydrogenase/reductase 3</fullName>
    </recommendedName>
    <alternativeName>
        <fullName evidence="11">Retinal short-chain dehydrogenase/reductase 1</fullName>
    </alternativeName>
</protein>
<organism evidence="14 15">
    <name type="scientific">Pristionchus entomophagus</name>
    <dbReference type="NCBI Taxonomy" id="358040"/>
    <lineage>
        <taxon>Eukaryota</taxon>
        <taxon>Metazoa</taxon>
        <taxon>Ecdysozoa</taxon>
        <taxon>Nematoda</taxon>
        <taxon>Chromadorea</taxon>
        <taxon>Rhabditida</taxon>
        <taxon>Rhabditina</taxon>
        <taxon>Diplogasteromorpha</taxon>
        <taxon>Diplogasteroidea</taxon>
        <taxon>Neodiplogasteridae</taxon>
        <taxon>Pristionchus</taxon>
    </lineage>
</organism>
<keyword evidence="7" id="KW-0443">Lipid metabolism</keyword>
<dbReference type="PANTHER" id="PTHR24322">
    <property type="entry name" value="PKSB"/>
    <property type="match status" value="1"/>
</dbReference>
<evidence type="ECO:0000256" key="6">
    <source>
        <dbReference type="ARBA" id="ARBA00023002"/>
    </source>
</evidence>
<evidence type="ECO:0000256" key="12">
    <source>
        <dbReference type="RuleBase" id="RU000363"/>
    </source>
</evidence>
<dbReference type="Proteomes" id="UP001432027">
    <property type="component" value="Unassembled WGS sequence"/>
</dbReference>
<dbReference type="FunFam" id="3.40.50.720:FF:000131">
    <property type="entry name" value="Short-chain dehydrogenase/reductase 3"/>
    <property type="match status" value="1"/>
</dbReference>
<evidence type="ECO:0000313" key="14">
    <source>
        <dbReference type="EMBL" id="GMS93573.1"/>
    </source>
</evidence>
<dbReference type="GO" id="GO:0052650">
    <property type="term" value="F:all-trans-retinol dehydrogenase (NADP+) activity"/>
    <property type="evidence" value="ECO:0007669"/>
    <property type="project" value="UniProtKB-ARBA"/>
</dbReference>
<evidence type="ECO:0000256" key="9">
    <source>
        <dbReference type="ARBA" id="ARBA00059620"/>
    </source>
</evidence>
<evidence type="ECO:0000256" key="3">
    <source>
        <dbReference type="ARBA" id="ARBA00022692"/>
    </source>
</evidence>